<accession>A0A5E4N5Q6</accession>
<evidence type="ECO:0000313" key="3">
    <source>
        <dbReference type="Proteomes" id="UP000325440"/>
    </source>
</evidence>
<dbReference type="GO" id="GO:0046983">
    <property type="term" value="F:protein dimerization activity"/>
    <property type="evidence" value="ECO:0007669"/>
    <property type="project" value="InterPro"/>
</dbReference>
<evidence type="ECO:0000259" key="1">
    <source>
        <dbReference type="Pfam" id="PF05699"/>
    </source>
</evidence>
<keyword evidence="3" id="KW-1185">Reference proteome</keyword>
<dbReference type="PANTHER" id="PTHR46289:SF19">
    <property type="entry name" value="ZINC FINGER MYM-TYPE CONTAINING 1"/>
    <property type="match status" value="1"/>
</dbReference>
<dbReference type="OrthoDB" id="6624805at2759"/>
<dbReference type="InterPro" id="IPR012337">
    <property type="entry name" value="RNaseH-like_sf"/>
</dbReference>
<dbReference type="InterPro" id="IPR052958">
    <property type="entry name" value="IFN-induced_PKR_regulator"/>
</dbReference>
<dbReference type="PANTHER" id="PTHR46289">
    <property type="entry name" value="52 KDA REPRESSOR OF THE INHIBITOR OF THE PROTEIN KINASE-LIKE PROTEIN-RELATED"/>
    <property type="match status" value="1"/>
</dbReference>
<protein>
    <submittedName>
        <fullName evidence="2">Ribonuclease H-like domain,HAT, C-terminal dimerisation domain</fullName>
    </submittedName>
</protein>
<dbReference type="SUPFAM" id="SSF53098">
    <property type="entry name" value="Ribonuclease H-like"/>
    <property type="match status" value="1"/>
</dbReference>
<name>A0A5E4N5Q6_9HEMI</name>
<sequence length="275" mass="31950">MKYTISTWINESNEDLEIEEVQSKFEVKRISRKKKMASYEATGDTIMNVEKKFTVDAYNRVFDTIIQSMENRFTNDKEILLDLTLLSPVHIDSFVNRLPKNAFAKSAVNLKPYFDEDNKNEIKYKLCEEILSFSKSWKNLKKSVDDEYIGELYINSDTENEDEDRDISKLCKTCKNCSICCYNVLIKYNLYSNAYPPLAIAHQYLQTLPVTRVACERSFSTLKRVNNRLRSSMTTEHLESFVLAAIAKQILRSLDNDMIVNKACDKSKLFSKLLL</sequence>
<dbReference type="InterPro" id="IPR008906">
    <property type="entry name" value="HATC_C_dom"/>
</dbReference>
<dbReference type="EMBL" id="CABPRJ010001899">
    <property type="protein sequence ID" value="VVC40033.1"/>
    <property type="molecule type" value="Genomic_DNA"/>
</dbReference>
<feature type="domain" description="HAT C-terminal dimerisation" evidence="1">
    <location>
        <begin position="183"/>
        <end position="241"/>
    </location>
</feature>
<reference evidence="2 3" key="1">
    <citation type="submission" date="2019-08" db="EMBL/GenBank/DDBJ databases">
        <authorList>
            <person name="Alioto T."/>
            <person name="Alioto T."/>
            <person name="Gomez Garrido J."/>
        </authorList>
    </citation>
    <scope>NUCLEOTIDE SEQUENCE [LARGE SCALE GENOMIC DNA]</scope>
</reference>
<dbReference type="Proteomes" id="UP000325440">
    <property type="component" value="Unassembled WGS sequence"/>
</dbReference>
<proteinExistence type="predicted"/>
<dbReference type="Pfam" id="PF05699">
    <property type="entry name" value="Dimer_Tnp_hAT"/>
    <property type="match status" value="1"/>
</dbReference>
<evidence type="ECO:0000313" key="2">
    <source>
        <dbReference type="EMBL" id="VVC40033.1"/>
    </source>
</evidence>
<gene>
    <name evidence="2" type="ORF">CINCED_3A018213</name>
</gene>
<organism evidence="2 3">
    <name type="scientific">Cinara cedri</name>
    <dbReference type="NCBI Taxonomy" id="506608"/>
    <lineage>
        <taxon>Eukaryota</taxon>
        <taxon>Metazoa</taxon>
        <taxon>Ecdysozoa</taxon>
        <taxon>Arthropoda</taxon>
        <taxon>Hexapoda</taxon>
        <taxon>Insecta</taxon>
        <taxon>Pterygota</taxon>
        <taxon>Neoptera</taxon>
        <taxon>Paraneoptera</taxon>
        <taxon>Hemiptera</taxon>
        <taxon>Sternorrhyncha</taxon>
        <taxon>Aphidomorpha</taxon>
        <taxon>Aphidoidea</taxon>
        <taxon>Aphididae</taxon>
        <taxon>Lachninae</taxon>
        <taxon>Cinara</taxon>
    </lineage>
</organism>
<dbReference type="AlphaFoldDB" id="A0A5E4N5Q6"/>